<keyword evidence="1" id="KW-0175">Coiled coil</keyword>
<evidence type="ECO:0000313" key="3">
    <source>
        <dbReference type="Proteomes" id="UP000053309"/>
    </source>
</evidence>
<accession>A0A087VI85</accession>
<feature type="coiled-coil region" evidence="1">
    <location>
        <begin position="119"/>
        <end position="157"/>
    </location>
</feature>
<evidence type="ECO:0000313" key="2">
    <source>
        <dbReference type="EMBL" id="KFO12327.1"/>
    </source>
</evidence>
<evidence type="ECO:0008006" key="4">
    <source>
        <dbReference type="Google" id="ProtNLM"/>
    </source>
</evidence>
<dbReference type="Proteomes" id="UP000053309">
    <property type="component" value="Unassembled WGS sequence"/>
</dbReference>
<dbReference type="PANTHER" id="PTHR35347">
    <property type="entry name" value="COILED-COIL DOMAIN-CONTAINING PROTEIN 175"/>
    <property type="match status" value="1"/>
</dbReference>
<evidence type="ECO:0000256" key="1">
    <source>
        <dbReference type="SAM" id="Coils"/>
    </source>
</evidence>
<gene>
    <name evidence="2" type="ORF">N312_11770</name>
</gene>
<sequence length="163" mass="18882">IRRHTLECLEEETIKNSNLRFRIQNFPREIIAEMTALVTAARESSAVKINHLQSALKSIADEIELLGEKQTLCESQNAALCEEQEYLRTQYKERVDLLNERMAMKVNTNILLTETCDKTRDTEREIIKAKAALAELKEKIAEKMSKLEKEKEECDIKVRVLKC</sequence>
<feature type="non-terminal residue" evidence="2">
    <location>
        <position position="1"/>
    </location>
</feature>
<dbReference type="PANTHER" id="PTHR35347:SF1">
    <property type="entry name" value="COILED-COIL DOMAIN-CONTAINING PROTEIN 175"/>
    <property type="match status" value="1"/>
</dbReference>
<reference evidence="2 3" key="1">
    <citation type="submission" date="2014-04" db="EMBL/GenBank/DDBJ databases">
        <title>Genome evolution of avian class.</title>
        <authorList>
            <person name="Zhang G."/>
            <person name="Li C."/>
        </authorList>
    </citation>
    <scope>NUCLEOTIDE SEQUENCE [LARGE SCALE GENOMIC DNA]</scope>
    <source>
        <strain evidence="2">BGI_N312</strain>
    </source>
</reference>
<organism evidence="2 3">
    <name type="scientific">Balearica regulorum gibbericeps</name>
    <name type="common">East African grey crowned-crane</name>
    <dbReference type="NCBI Taxonomy" id="100784"/>
    <lineage>
        <taxon>Eukaryota</taxon>
        <taxon>Metazoa</taxon>
        <taxon>Chordata</taxon>
        <taxon>Craniata</taxon>
        <taxon>Vertebrata</taxon>
        <taxon>Euteleostomi</taxon>
        <taxon>Archelosauria</taxon>
        <taxon>Archosauria</taxon>
        <taxon>Dinosauria</taxon>
        <taxon>Saurischia</taxon>
        <taxon>Theropoda</taxon>
        <taxon>Coelurosauria</taxon>
        <taxon>Aves</taxon>
        <taxon>Neognathae</taxon>
        <taxon>Neoaves</taxon>
        <taxon>Gruiformes</taxon>
        <taxon>Gruidae</taxon>
        <taxon>Balearica</taxon>
    </lineage>
</organism>
<dbReference type="AlphaFoldDB" id="A0A087VI85"/>
<keyword evidence="3" id="KW-1185">Reference proteome</keyword>
<proteinExistence type="predicted"/>
<protein>
    <recommendedName>
        <fullName evidence="4">Coiled-coil domain-containing protein 175</fullName>
    </recommendedName>
</protein>
<feature type="non-terminal residue" evidence="2">
    <location>
        <position position="163"/>
    </location>
</feature>
<name>A0A087VI85_BALRE</name>
<dbReference type="EMBL" id="KL494417">
    <property type="protein sequence ID" value="KFO12327.1"/>
    <property type="molecule type" value="Genomic_DNA"/>
</dbReference>
<dbReference type="InterPro" id="IPR038834">
    <property type="entry name" value="CCDC175"/>
</dbReference>